<keyword evidence="4 5" id="KW-0833">Ubl conjugation pathway</keyword>
<dbReference type="InterPro" id="IPR044611">
    <property type="entry name" value="E3A/B/C-like"/>
</dbReference>
<dbReference type="FunFam" id="3.30.2160.10:FF:000004">
    <property type="entry name" value="probable E3 ubiquitin-protein ligase HERC4 isoform X1"/>
    <property type="match status" value="1"/>
</dbReference>
<sequence length="667" mass="76627">MIALFKAESELSVEDYEMWHPGLREDILDVVHDELNQMPQTIHKTVLKSIVIALLQDRDIAALSSLMPVLFFLRIALADEVRIFFILIQNPVFAAQSSYTVFAYLLKQIVNLSSTHRQLLIQWFRGVFLRKKNAKNAAIDLSKPSPCFPISKKSTDSTLPPPPVHYTDLYNSALDHLDLMNEFFVWQNGSQNPQREFSYCQYPFLLSIVAKRSILTKDSEQQMIQTARRSIEAKGPFYRYRYRYQPQMDIFFLNIKIRRSHLVSDSLNEIAAKQQDLKKKLKVSFIGEPGLDMGGLAKEWLLLLIRHIFEPDYGISRAGSYESHIVSQNKNLREFNLIGVIMGLAVYNSITLDLHFPSICYRKLLSPPIAPWSFISEPELEDDTGNFDYETDGDSSDDDSIDYNEIGFVEAAGIEALAEIMPDVARGLSELLAYEGNVEEDMCMNFQVSLEEYGEMRTYDIKEGGADIPVTNENRHEYVALYLDWVLNSAIYHQFRAFYLGFHSVCDSNALLLLRPEEVEMLVCGSPTIDLHELKKVTEYDGYHEDDPLIRDFWEVLGSLSLDLQKKFLHFTTGSDRVPVGGMSEMTFKITKLPSISSRSFNRMRRRNGETRNSRQNEVWDSNDQEEQLPEAHTCFNQLVLPPYRSQETLRQKLIIAISNSEGFGLE</sequence>
<evidence type="ECO:0000256" key="2">
    <source>
        <dbReference type="ARBA" id="ARBA00012485"/>
    </source>
</evidence>
<name>A0A8K0NV66_LADFU</name>
<dbReference type="GO" id="GO:0061630">
    <property type="term" value="F:ubiquitin protein ligase activity"/>
    <property type="evidence" value="ECO:0007669"/>
    <property type="project" value="UniProtKB-EC"/>
</dbReference>
<dbReference type="EMBL" id="KZ308150">
    <property type="protein sequence ID" value="KAG8223038.1"/>
    <property type="molecule type" value="Genomic_DNA"/>
</dbReference>
<dbReference type="PANTHER" id="PTHR45700:SF9">
    <property type="entry name" value="HECT-TYPE E3 UBIQUITIN TRANSFERASE"/>
    <property type="match status" value="1"/>
</dbReference>
<evidence type="ECO:0000256" key="1">
    <source>
        <dbReference type="ARBA" id="ARBA00000885"/>
    </source>
</evidence>
<dbReference type="Proteomes" id="UP000792457">
    <property type="component" value="Unassembled WGS sequence"/>
</dbReference>
<protein>
    <recommendedName>
        <fullName evidence="2">HECT-type E3 ubiquitin transferase</fullName>
        <ecNumber evidence="2">2.3.2.26</ecNumber>
    </recommendedName>
</protein>
<comment type="caution">
    <text evidence="8">The sequence shown here is derived from an EMBL/GenBank/DDBJ whole genome shotgun (WGS) entry which is preliminary data.</text>
</comment>
<comment type="catalytic activity">
    <reaction evidence="1">
        <text>S-ubiquitinyl-[E2 ubiquitin-conjugating enzyme]-L-cysteine + [acceptor protein]-L-lysine = [E2 ubiquitin-conjugating enzyme]-L-cysteine + N(6)-ubiquitinyl-[acceptor protein]-L-lysine.</text>
        <dbReference type="EC" id="2.3.2.26"/>
    </reaction>
</comment>
<dbReference type="Gene3D" id="3.90.1750.10">
    <property type="entry name" value="Hect, E3 ligase catalytic domains"/>
    <property type="match status" value="1"/>
</dbReference>
<evidence type="ECO:0000313" key="9">
    <source>
        <dbReference type="Proteomes" id="UP000792457"/>
    </source>
</evidence>
<feature type="region of interest" description="Disordered" evidence="6">
    <location>
        <begin position="601"/>
        <end position="626"/>
    </location>
</feature>
<dbReference type="SMART" id="SM00119">
    <property type="entry name" value="HECTc"/>
    <property type="match status" value="1"/>
</dbReference>
<dbReference type="CDD" id="cd00078">
    <property type="entry name" value="HECTc"/>
    <property type="match status" value="1"/>
</dbReference>
<proteinExistence type="predicted"/>
<dbReference type="AlphaFoldDB" id="A0A8K0NV66"/>
<dbReference type="GO" id="GO:0009966">
    <property type="term" value="P:regulation of signal transduction"/>
    <property type="evidence" value="ECO:0007669"/>
    <property type="project" value="UniProtKB-ARBA"/>
</dbReference>
<reference evidence="8" key="2">
    <citation type="submission" date="2017-10" db="EMBL/GenBank/DDBJ databases">
        <title>Ladona fulva Genome sequencing and assembly.</title>
        <authorList>
            <person name="Murali S."/>
            <person name="Richards S."/>
            <person name="Bandaranaike D."/>
            <person name="Bellair M."/>
            <person name="Blankenburg K."/>
            <person name="Chao H."/>
            <person name="Dinh H."/>
            <person name="Doddapaneni H."/>
            <person name="Dugan-Rocha S."/>
            <person name="Elkadiri S."/>
            <person name="Gnanaolivu R."/>
            <person name="Hernandez B."/>
            <person name="Skinner E."/>
            <person name="Javaid M."/>
            <person name="Lee S."/>
            <person name="Li M."/>
            <person name="Ming W."/>
            <person name="Munidasa M."/>
            <person name="Muniz J."/>
            <person name="Nguyen L."/>
            <person name="Hughes D."/>
            <person name="Osuji N."/>
            <person name="Pu L.-L."/>
            <person name="Puazo M."/>
            <person name="Qu C."/>
            <person name="Quiroz J."/>
            <person name="Raj R."/>
            <person name="Weissenberger G."/>
            <person name="Xin Y."/>
            <person name="Zou X."/>
            <person name="Han Y."/>
            <person name="Worley K."/>
            <person name="Muzny D."/>
            <person name="Gibbs R."/>
        </authorList>
    </citation>
    <scope>NUCLEOTIDE SEQUENCE</scope>
    <source>
        <strain evidence="8">Sampled in the wild</strain>
    </source>
</reference>
<evidence type="ECO:0000259" key="7">
    <source>
        <dbReference type="PROSITE" id="PS50237"/>
    </source>
</evidence>
<evidence type="ECO:0000256" key="3">
    <source>
        <dbReference type="ARBA" id="ARBA00022679"/>
    </source>
</evidence>
<feature type="domain" description="HECT" evidence="7">
    <location>
        <begin position="273"/>
        <end position="667"/>
    </location>
</feature>
<dbReference type="EC" id="2.3.2.26" evidence="2"/>
<dbReference type="SUPFAM" id="SSF56204">
    <property type="entry name" value="Hect, E3 ligase catalytic domain"/>
    <property type="match status" value="1"/>
</dbReference>
<evidence type="ECO:0000256" key="6">
    <source>
        <dbReference type="SAM" id="MobiDB-lite"/>
    </source>
</evidence>
<keyword evidence="3" id="KW-0808">Transferase</keyword>
<dbReference type="PROSITE" id="PS50237">
    <property type="entry name" value="HECT"/>
    <property type="match status" value="1"/>
</dbReference>
<feature type="active site" description="Glycyl thioester intermediate" evidence="5">
    <location>
        <position position="635"/>
    </location>
</feature>
<evidence type="ECO:0000256" key="5">
    <source>
        <dbReference type="PROSITE-ProRule" id="PRU00104"/>
    </source>
</evidence>
<dbReference type="Pfam" id="PF00632">
    <property type="entry name" value="HECT"/>
    <property type="match status" value="1"/>
</dbReference>
<dbReference type="InterPro" id="IPR035983">
    <property type="entry name" value="Hect_E3_ubiquitin_ligase"/>
</dbReference>
<organism evidence="8 9">
    <name type="scientific">Ladona fulva</name>
    <name type="common">Scarce chaser dragonfly</name>
    <name type="synonym">Libellula fulva</name>
    <dbReference type="NCBI Taxonomy" id="123851"/>
    <lineage>
        <taxon>Eukaryota</taxon>
        <taxon>Metazoa</taxon>
        <taxon>Ecdysozoa</taxon>
        <taxon>Arthropoda</taxon>
        <taxon>Hexapoda</taxon>
        <taxon>Insecta</taxon>
        <taxon>Pterygota</taxon>
        <taxon>Palaeoptera</taxon>
        <taxon>Odonata</taxon>
        <taxon>Epiprocta</taxon>
        <taxon>Anisoptera</taxon>
        <taxon>Libelluloidea</taxon>
        <taxon>Libellulidae</taxon>
        <taxon>Ladona</taxon>
    </lineage>
</organism>
<dbReference type="GO" id="GO:0000209">
    <property type="term" value="P:protein polyubiquitination"/>
    <property type="evidence" value="ECO:0007669"/>
    <property type="project" value="InterPro"/>
</dbReference>
<reference evidence="8" key="1">
    <citation type="submission" date="2013-04" db="EMBL/GenBank/DDBJ databases">
        <authorList>
            <person name="Qu J."/>
            <person name="Murali S.C."/>
            <person name="Bandaranaike D."/>
            <person name="Bellair M."/>
            <person name="Blankenburg K."/>
            <person name="Chao H."/>
            <person name="Dinh H."/>
            <person name="Doddapaneni H."/>
            <person name="Downs B."/>
            <person name="Dugan-Rocha S."/>
            <person name="Elkadiri S."/>
            <person name="Gnanaolivu R.D."/>
            <person name="Hernandez B."/>
            <person name="Javaid M."/>
            <person name="Jayaseelan J.C."/>
            <person name="Lee S."/>
            <person name="Li M."/>
            <person name="Ming W."/>
            <person name="Munidasa M."/>
            <person name="Muniz J."/>
            <person name="Nguyen L."/>
            <person name="Ongeri F."/>
            <person name="Osuji N."/>
            <person name="Pu L.-L."/>
            <person name="Puazo M."/>
            <person name="Qu C."/>
            <person name="Quiroz J."/>
            <person name="Raj R."/>
            <person name="Weissenberger G."/>
            <person name="Xin Y."/>
            <person name="Zou X."/>
            <person name="Han Y."/>
            <person name="Richards S."/>
            <person name="Worley K."/>
            <person name="Muzny D."/>
            <person name="Gibbs R."/>
        </authorList>
    </citation>
    <scope>NUCLEOTIDE SEQUENCE</scope>
    <source>
        <strain evidence="8">Sampled in the wild</strain>
    </source>
</reference>
<dbReference type="InterPro" id="IPR000569">
    <property type="entry name" value="HECT_dom"/>
</dbReference>
<keyword evidence="9" id="KW-1185">Reference proteome</keyword>
<dbReference type="Gene3D" id="3.30.2160.10">
    <property type="entry name" value="Hect, E3 ligase catalytic domain"/>
    <property type="match status" value="1"/>
</dbReference>
<evidence type="ECO:0000313" key="8">
    <source>
        <dbReference type="EMBL" id="KAG8223038.1"/>
    </source>
</evidence>
<dbReference type="OrthoDB" id="5981550at2759"/>
<accession>A0A8K0NV66</accession>
<gene>
    <name evidence="8" type="ORF">J437_LFUL001360</name>
</gene>
<evidence type="ECO:0000256" key="4">
    <source>
        <dbReference type="ARBA" id="ARBA00022786"/>
    </source>
</evidence>
<dbReference type="PANTHER" id="PTHR45700">
    <property type="entry name" value="UBIQUITIN-PROTEIN LIGASE E3C"/>
    <property type="match status" value="1"/>
</dbReference>
<dbReference type="Gene3D" id="3.30.2410.10">
    <property type="entry name" value="Hect, E3 ligase catalytic domain"/>
    <property type="match status" value="1"/>
</dbReference>